<name>A0A5B7KA21_PORTR</name>
<proteinExistence type="predicted"/>
<dbReference type="EMBL" id="VSRR010146125">
    <property type="protein sequence ID" value="MPD05463.1"/>
    <property type="molecule type" value="Genomic_DNA"/>
</dbReference>
<dbReference type="Proteomes" id="UP000324222">
    <property type="component" value="Unassembled WGS sequence"/>
</dbReference>
<protein>
    <submittedName>
        <fullName evidence="2">Uncharacterized protein</fullName>
    </submittedName>
</protein>
<reference evidence="2 3" key="1">
    <citation type="submission" date="2019-05" db="EMBL/GenBank/DDBJ databases">
        <title>Another draft genome of Portunus trituberculatus and its Hox gene families provides insights of decapod evolution.</title>
        <authorList>
            <person name="Jeong J.-H."/>
            <person name="Song I."/>
            <person name="Kim S."/>
            <person name="Choi T."/>
            <person name="Kim D."/>
            <person name="Ryu S."/>
            <person name="Kim W."/>
        </authorList>
    </citation>
    <scope>NUCLEOTIDE SEQUENCE [LARGE SCALE GENOMIC DNA]</scope>
    <source>
        <tissue evidence="2">Muscle</tissue>
    </source>
</reference>
<accession>A0A5B7KA21</accession>
<evidence type="ECO:0000313" key="3">
    <source>
        <dbReference type="Proteomes" id="UP000324222"/>
    </source>
</evidence>
<sequence>MIEIENEYPKELFHFQWERVGHGWVNIWVDVSHVLAEPGGRGTGMGTDGSEGLDGEGRGSEGEALRLEFSGALVCRQMLKYSGVRLRIGRSMLGGEPVFGTPVQRKKSNWS</sequence>
<comment type="caution">
    <text evidence="2">The sequence shown here is derived from an EMBL/GenBank/DDBJ whole genome shotgun (WGS) entry which is preliminary data.</text>
</comment>
<keyword evidence="3" id="KW-1185">Reference proteome</keyword>
<feature type="region of interest" description="Disordered" evidence="1">
    <location>
        <begin position="39"/>
        <end position="60"/>
    </location>
</feature>
<organism evidence="2 3">
    <name type="scientific">Portunus trituberculatus</name>
    <name type="common">Swimming crab</name>
    <name type="synonym">Neptunus trituberculatus</name>
    <dbReference type="NCBI Taxonomy" id="210409"/>
    <lineage>
        <taxon>Eukaryota</taxon>
        <taxon>Metazoa</taxon>
        <taxon>Ecdysozoa</taxon>
        <taxon>Arthropoda</taxon>
        <taxon>Crustacea</taxon>
        <taxon>Multicrustacea</taxon>
        <taxon>Malacostraca</taxon>
        <taxon>Eumalacostraca</taxon>
        <taxon>Eucarida</taxon>
        <taxon>Decapoda</taxon>
        <taxon>Pleocyemata</taxon>
        <taxon>Brachyura</taxon>
        <taxon>Eubrachyura</taxon>
        <taxon>Portunoidea</taxon>
        <taxon>Portunidae</taxon>
        <taxon>Portuninae</taxon>
        <taxon>Portunus</taxon>
    </lineage>
</organism>
<evidence type="ECO:0000313" key="2">
    <source>
        <dbReference type="EMBL" id="MPD05463.1"/>
    </source>
</evidence>
<evidence type="ECO:0000256" key="1">
    <source>
        <dbReference type="SAM" id="MobiDB-lite"/>
    </source>
</evidence>
<gene>
    <name evidence="2" type="ORF">E2C01_101208</name>
</gene>
<dbReference type="AlphaFoldDB" id="A0A5B7KA21"/>
<feature type="compositionally biased region" description="Gly residues" evidence="1">
    <location>
        <begin position="39"/>
        <end position="49"/>
    </location>
</feature>